<feature type="compositionally biased region" description="Basic and acidic residues" evidence="1">
    <location>
        <begin position="159"/>
        <end position="171"/>
    </location>
</feature>
<gene>
    <name evidence="2" type="ORF">E5676_scaffold441G00230</name>
</gene>
<dbReference type="EMBL" id="SSTD01020234">
    <property type="protein sequence ID" value="TYJ95502.1"/>
    <property type="molecule type" value="Genomic_DNA"/>
</dbReference>
<feature type="region of interest" description="Disordered" evidence="1">
    <location>
        <begin position="138"/>
        <end position="171"/>
    </location>
</feature>
<evidence type="ECO:0000313" key="2">
    <source>
        <dbReference type="EMBL" id="TYJ95502.1"/>
    </source>
</evidence>
<comment type="caution">
    <text evidence="2">The sequence shown here is derived from an EMBL/GenBank/DDBJ whole genome shotgun (WGS) entry which is preliminary data.</text>
</comment>
<evidence type="ECO:0000313" key="3">
    <source>
        <dbReference type="Proteomes" id="UP000321947"/>
    </source>
</evidence>
<sequence>MQKEASPIKRREGGTRRCGSLTLLKEKDKDFLQPRRLITVAEFLPRNLFNDHSEEILEVIACHAASIVEVDNNYGSSEEVDNSNEIKQRTSVFDHIKPSTTRYSAFQRLSMATKEEENQCPMSTSTRTLAFKRLSISTSKKDRPSKSAFNRLQMTNHQQQRENNFEDKAVS</sequence>
<evidence type="ECO:0008006" key="4">
    <source>
        <dbReference type="Google" id="ProtNLM"/>
    </source>
</evidence>
<name>A0A5D3B6M8_CUCMM</name>
<dbReference type="AlphaFoldDB" id="A0A5D3B6M8"/>
<organism evidence="2 3">
    <name type="scientific">Cucumis melo var. makuwa</name>
    <name type="common">Oriental melon</name>
    <dbReference type="NCBI Taxonomy" id="1194695"/>
    <lineage>
        <taxon>Eukaryota</taxon>
        <taxon>Viridiplantae</taxon>
        <taxon>Streptophyta</taxon>
        <taxon>Embryophyta</taxon>
        <taxon>Tracheophyta</taxon>
        <taxon>Spermatophyta</taxon>
        <taxon>Magnoliopsida</taxon>
        <taxon>eudicotyledons</taxon>
        <taxon>Gunneridae</taxon>
        <taxon>Pentapetalae</taxon>
        <taxon>rosids</taxon>
        <taxon>fabids</taxon>
        <taxon>Cucurbitales</taxon>
        <taxon>Cucurbitaceae</taxon>
        <taxon>Benincaseae</taxon>
        <taxon>Cucumis</taxon>
    </lineage>
</organism>
<proteinExistence type="predicted"/>
<accession>A0A5D3B6M8</accession>
<feature type="compositionally biased region" description="Polar residues" evidence="1">
    <location>
        <begin position="147"/>
        <end position="158"/>
    </location>
</feature>
<evidence type="ECO:0000256" key="1">
    <source>
        <dbReference type="SAM" id="MobiDB-lite"/>
    </source>
</evidence>
<reference evidence="2 3" key="1">
    <citation type="submission" date="2019-08" db="EMBL/GenBank/DDBJ databases">
        <title>Draft genome sequences of two oriental melons (Cucumis melo L. var makuwa).</title>
        <authorList>
            <person name="Kwon S.-Y."/>
        </authorList>
    </citation>
    <scope>NUCLEOTIDE SEQUENCE [LARGE SCALE GENOMIC DNA]</scope>
    <source>
        <strain evidence="3">cv. Chang Bougi</strain>
        <tissue evidence="2">Leaf</tissue>
    </source>
</reference>
<dbReference type="Proteomes" id="UP000321947">
    <property type="component" value="Unassembled WGS sequence"/>
</dbReference>
<protein>
    <recommendedName>
        <fullName evidence="4">Retrotransposon gag protein</fullName>
    </recommendedName>
</protein>